<evidence type="ECO:0000256" key="2">
    <source>
        <dbReference type="ARBA" id="ARBA00022723"/>
    </source>
</evidence>
<evidence type="ECO:0000313" key="8">
    <source>
        <dbReference type="Proteomes" id="UP001174694"/>
    </source>
</evidence>
<reference evidence="7" key="1">
    <citation type="submission" date="2022-07" db="EMBL/GenBank/DDBJ databases">
        <title>Fungi with potential for degradation of polypropylene.</title>
        <authorList>
            <person name="Gostincar C."/>
        </authorList>
    </citation>
    <scope>NUCLEOTIDE SEQUENCE</scope>
    <source>
        <strain evidence="7">EXF-13308</strain>
    </source>
</reference>
<evidence type="ECO:0000256" key="1">
    <source>
        <dbReference type="ARBA" id="ARBA00004123"/>
    </source>
</evidence>
<feature type="domain" description="Zn(2)-C6 fungal-type" evidence="6">
    <location>
        <begin position="11"/>
        <end position="41"/>
    </location>
</feature>
<dbReference type="InterPro" id="IPR001138">
    <property type="entry name" value="Zn2Cys6_DnaBD"/>
</dbReference>
<evidence type="ECO:0000256" key="5">
    <source>
        <dbReference type="ARBA" id="ARBA00023242"/>
    </source>
</evidence>
<dbReference type="SMART" id="SM00066">
    <property type="entry name" value="GAL4"/>
    <property type="match status" value="1"/>
</dbReference>
<dbReference type="PANTHER" id="PTHR47338">
    <property type="entry name" value="ZN(II)2CYS6 TRANSCRIPTION FACTOR (EUROFUNG)-RELATED"/>
    <property type="match status" value="1"/>
</dbReference>
<dbReference type="Gene3D" id="4.10.240.10">
    <property type="entry name" value="Zn(2)-C6 fungal-type DNA-binding domain"/>
    <property type="match status" value="1"/>
</dbReference>
<dbReference type="InterPro" id="IPR036864">
    <property type="entry name" value="Zn2-C6_fun-type_DNA-bd_sf"/>
</dbReference>
<keyword evidence="3" id="KW-0805">Transcription regulation</keyword>
<dbReference type="CDD" id="cd12148">
    <property type="entry name" value="fungal_TF_MHR"/>
    <property type="match status" value="1"/>
</dbReference>
<dbReference type="SUPFAM" id="SSF57701">
    <property type="entry name" value="Zn2/Cys6 DNA-binding domain"/>
    <property type="match status" value="1"/>
</dbReference>
<dbReference type="InterPro" id="IPR050815">
    <property type="entry name" value="TF_fung"/>
</dbReference>
<evidence type="ECO:0000256" key="4">
    <source>
        <dbReference type="ARBA" id="ARBA00023163"/>
    </source>
</evidence>
<comment type="subcellular location">
    <subcellularLocation>
        <location evidence="1">Nucleus</location>
    </subcellularLocation>
</comment>
<dbReference type="Pfam" id="PF04082">
    <property type="entry name" value="Fungal_trans"/>
    <property type="match status" value="1"/>
</dbReference>
<keyword evidence="4" id="KW-0804">Transcription</keyword>
<organism evidence="7 8">
    <name type="scientific">Pleurostoma richardsiae</name>
    <dbReference type="NCBI Taxonomy" id="41990"/>
    <lineage>
        <taxon>Eukaryota</taxon>
        <taxon>Fungi</taxon>
        <taxon>Dikarya</taxon>
        <taxon>Ascomycota</taxon>
        <taxon>Pezizomycotina</taxon>
        <taxon>Sordariomycetes</taxon>
        <taxon>Sordariomycetidae</taxon>
        <taxon>Calosphaeriales</taxon>
        <taxon>Pleurostomataceae</taxon>
        <taxon>Pleurostoma</taxon>
    </lineage>
</organism>
<evidence type="ECO:0000259" key="6">
    <source>
        <dbReference type="PROSITE" id="PS50048"/>
    </source>
</evidence>
<comment type="caution">
    <text evidence="7">The sequence shown here is derived from an EMBL/GenBank/DDBJ whole genome shotgun (WGS) entry which is preliminary data.</text>
</comment>
<gene>
    <name evidence="7" type="ORF">NKR23_g3917</name>
</gene>
<dbReference type="EMBL" id="JANBVO010000009">
    <property type="protein sequence ID" value="KAJ9149835.1"/>
    <property type="molecule type" value="Genomic_DNA"/>
</dbReference>
<dbReference type="PANTHER" id="PTHR47338:SF20">
    <property type="entry name" value="ZN(II)2CYS6 TRANSCRIPTION FACTOR (EUROFUNG)"/>
    <property type="match status" value="1"/>
</dbReference>
<keyword evidence="2" id="KW-0479">Metal-binding</keyword>
<name>A0AA38RSP4_9PEZI</name>
<proteinExistence type="predicted"/>
<dbReference type="InterPro" id="IPR007219">
    <property type="entry name" value="XnlR_reg_dom"/>
</dbReference>
<dbReference type="GO" id="GO:0008270">
    <property type="term" value="F:zinc ion binding"/>
    <property type="evidence" value="ECO:0007669"/>
    <property type="project" value="InterPro"/>
</dbReference>
<sequence length="508" mass="56538">MDDAENLARQACLSCRKQKRKCTRGLPSCELCRRNRRLCDYPADALRPNQSSSSGVEGITNCFPAIFFLDSYLFQRRRYFVSMPQVALPREFAELLDPESGLEQLLGVYFETVHPLFPIVSRFRLTQDVAAGADPGPDKTFLMLTIRLLVENAAVDETAAASLYKKAKLCYSYLEASGVISLRVLQGLLLLSYHELANAIYPAAYLTVGVCARLGHTLGYHDRRNSPQPYSTSVSWREVEEIRRTWWGVLVLDRYASLGLTGRPFSRQDAKPLDLLPMDEKSWEDGEPTVIPSLAVSADASRPASSFTRTCQASHLLSRVLKHVNEKPTDVQTWYQEALQLHGIVQAFTTAVSQEMRAFDRQADGTSLCRNLLPALGLCYSTQLSLYDVHTCADADDTSGVGIPEQLRIQDVSLNGMKSVCFAVVELASKIKVLPGPEVTSSVIISPLVAHCLYESAKNVLWYAQETGKTDYVAAATDIQDCLRMIGESWAVGSRYIEILNEDDLRLL</sequence>
<evidence type="ECO:0000313" key="7">
    <source>
        <dbReference type="EMBL" id="KAJ9149835.1"/>
    </source>
</evidence>
<protein>
    <submittedName>
        <fullName evidence="7">Fungal specific transcription factor</fullName>
    </submittedName>
</protein>
<dbReference type="PROSITE" id="PS50048">
    <property type="entry name" value="ZN2_CY6_FUNGAL_2"/>
    <property type="match status" value="1"/>
</dbReference>
<dbReference type="GO" id="GO:0000981">
    <property type="term" value="F:DNA-binding transcription factor activity, RNA polymerase II-specific"/>
    <property type="evidence" value="ECO:0007669"/>
    <property type="project" value="InterPro"/>
</dbReference>
<dbReference type="Pfam" id="PF00172">
    <property type="entry name" value="Zn_clus"/>
    <property type="match status" value="1"/>
</dbReference>
<accession>A0AA38RSP4</accession>
<dbReference type="CDD" id="cd00067">
    <property type="entry name" value="GAL4"/>
    <property type="match status" value="1"/>
</dbReference>
<keyword evidence="8" id="KW-1185">Reference proteome</keyword>
<dbReference type="Proteomes" id="UP001174694">
    <property type="component" value="Unassembled WGS sequence"/>
</dbReference>
<dbReference type="PROSITE" id="PS00463">
    <property type="entry name" value="ZN2_CY6_FUNGAL_1"/>
    <property type="match status" value="1"/>
</dbReference>
<dbReference type="GO" id="GO:0005634">
    <property type="term" value="C:nucleus"/>
    <property type="evidence" value="ECO:0007669"/>
    <property type="project" value="UniProtKB-SubCell"/>
</dbReference>
<evidence type="ECO:0000256" key="3">
    <source>
        <dbReference type="ARBA" id="ARBA00023015"/>
    </source>
</evidence>
<dbReference type="GO" id="GO:0003677">
    <property type="term" value="F:DNA binding"/>
    <property type="evidence" value="ECO:0007669"/>
    <property type="project" value="InterPro"/>
</dbReference>
<dbReference type="AlphaFoldDB" id="A0AA38RSP4"/>
<keyword evidence="5" id="KW-0539">Nucleus</keyword>
<dbReference type="GO" id="GO:0006351">
    <property type="term" value="P:DNA-templated transcription"/>
    <property type="evidence" value="ECO:0007669"/>
    <property type="project" value="InterPro"/>
</dbReference>
<dbReference type="SMART" id="SM00906">
    <property type="entry name" value="Fungal_trans"/>
    <property type="match status" value="1"/>
</dbReference>